<proteinExistence type="predicted"/>
<name>A0A834TNW2_9FABA</name>
<gene>
    <name evidence="1" type="ORF">G2W53_022104</name>
</gene>
<dbReference type="EMBL" id="JAAIUW010000007">
    <property type="protein sequence ID" value="KAF7823960.1"/>
    <property type="molecule type" value="Genomic_DNA"/>
</dbReference>
<accession>A0A834TNW2</accession>
<sequence length="56" mass="6478">MSKRVVALVSQTDRFALDLRIRMGLVIAWKVWKVKSKHIVNSKSQLSIKRTQKVQA</sequence>
<organism evidence="1 2">
    <name type="scientific">Senna tora</name>
    <dbReference type="NCBI Taxonomy" id="362788"/>
    <lineage>
        <taxon>Eukaryota</taxon>
        <taxon>Viridiplantae</taxon>
        <taxon>Streptophyta</taxon>
        <taxon>Embryophyta</taxon>
        <taxon>Tracheophyta</taxon>
        <taxon>Spermatophyta</taxon>
        <taxon>Magnoliopsida</taxon>
        <taxon>eudicotyledons</taxon>
        <taxon>Gunneridae</taxon>
        <taxon>Pentapetalae</taxon>
        <taxon>rosids</taxon>
        <taxon>fabids</taxon>
        <taxon>Fabales</taxon>
        <taxon>Fabaceae</taxon>
        <taxon>Caesalpinioideae</taxon>
        <taxon>Cassia clade</taxon>
        <taxon>Senna</taxon>
    </lineage>
</organism>
<reference evidence="1" key="1">
    <citation type="submission" date="2020-09" db="EMBL/GenBank/DDBJ databases">
        <title>Genome-Enabled Discovery of Anthraquinone Biosynthesis in Senna tora.</title>
        <authorList>
            <person name="Kang S.-H."/>
            <person name="Pandey R.P."/>
            <person name="Lee C.-M."/>
            <person name="Sim J.-S."/>
            <person name="Jeong J.-T."/>
            <person name="Choi B.-S."/>
            <person name="Jung M."/>
            <person name="Ginzburg D."/>
            <person name="Zhao K."/>
            <person name="Won S.Y."/>
            <person name="Oh T.-J."/>
            <person name="Yu Y."/>
            <person name="Kim N.-H."/>
            <person name="Lee O.R."/>
            <person name="Lee T.-H."/>
            <person name="Bashyal P."/>
            <person name="Kim T.-S."/>
            <person name="Lee W.-H."/>
            <person name="Kawkins C."/>
            <person name="Kim C.-K."/>
            <person name="Kim J.S."/>
            <person name="Ahn B.O."/>
            <person name="Rhee S.Y."/>
            <person name="Sohng J.K."/>
        </authorList>
    </citation>
    <scope>NUCLEOTIDE SEQUENCE</scope>
    <source>
        <tissue evidence="1">Leaf</tissue>
    </source>
</reference>
<keyword evidence="2" id="KW-1185">Reference proteome</keyword>
<comment type="caution">
    <text evidence="1">The sequence shown here is derived from an EMBL/GenBank/DDBJ whole genome shotgun (WGS) entry which is preliminary data.</text>
</comment>
<evidence type="ECO:0000313" key="2">
    <source>
        <dbReference type="Proteomes" id="UP000634136"/>
    </source>
</evidence>
<dbReference type="Proteomes" id="UP000634136">
    <property type="component" value="Unassembled WGS sequence"/>
</dbReference>
<protein>
    <submittedName>
        <fullName evidence="1">Uncharacterized protein</fullName>
    </submittedName>
</protein>
<evidence type="ECO:0000313" key="1">
    <source>
        <dbReference type="EMBL" id="KAF7823960.1"/>
    </source>
</evidence>
<dbReference type="AlphaFoldDB" id="A0A834TNW2"/>